<keyword evidence="2" id="KW-1185">Reference proteome</keyword>
<dbReference type="GO" id="GO:0016791">
    <property type="term" value="F:phosphatase activity"/>
    <property type="evidence" value="ECO:0007669"/>
    <property type="project" value="TreeGrafter"/>
</dbReference>
<dbReference type="PANTHER" id="PTHR48100:SF1">
    <property type="entry name" value="HISTIDINE PHOSPHATASE FAMILY PROTEIN-RELATED"/>
    <property type="match status" value="1"/>
</dbReference>
<reference evidence="1 2" key="1">
    <citation type="submission" date="2018-06" db="EMBL/GenBank/DDBJ databases">
        <title>The draft genome sequences of strains SCU63 and S1.</title>
        <authorList>
            <person name="Gan L."/>
        </authorList>
    </citation>
    <scope>NUCLEOTIDE SEQUENCE [LARGE SCALE GENOMIC DNA]</scope>
    <source>
        <strain evidence="1 2">SCU63</strain>
    </source>
</reference>
<evidence type="ECO:0000313" key="2">
    <source>
        <dbReference type="Proteomes" id="UP000251002"/>
    </source>
</evidence>
<gene>
    <name evidence="1" type="ORF">DP120_01335</name>
</gene>
<dbReference type="Proteomes" id="UP000251002">
    <property type="component" value="Unassembled WGS sequence"/>
</dbReference>
<proteinExistence type="predicted"/>
<accession>A0A365L6C8</accession>
<dbReference type="RefSeq" id="WP_112221387.1">
    <property type="nucleotide sequence ID" value="NZ_CP047673.1"/>
</dbReference>
<name>A0A365L6C8_9BACL</name>
<dbReference type="PANTHER" id="PTHR48100">
    <property type="entry name" value="BROAD-SPECIFICITY PHOSPHATASE YOR283W-RELATED"/>
    <property type="match status" value="1"/>
</dbReference>
<dbReference type="GO" id="GO:0005737">
    <property type="term" value="C:cytoplasm"/>
    <property type="evidence" value="ECO:0007669"/>
    <property type="project" value="TreeGrafter"/>
</dbReference>
<comment type="caution">
    <text evidence="1">The sequence shown here is derived from an EMBL/GenBank/DDBJ whole genome shotgun (WGS) entry which is preliminary data.</text>
</comment>
<dbReference type="InterPro" id="IPR029033">
    <property type="entry name" value="His_PPase_superfam"/>
</dbReference>
<protein>
    <submittedName>
        <fullName evidence="1">Histidine phosphatase family protein</fullName>
    </submittedName>
</protein>
<dbReference type="Gene3D" id="3.40.50.1240">
    <property type="entry name" value="Phosphoglycerate mutase-like"/>
    <property type="match status" value="1"/>
</dbReference>
<dbReference type="SUPFAM" id="SSF53254">
    <property type="entry name" value="Phosphoglycerate mutase-like"/>
    <property type="match status" value="1"/>
</dbReference>
<dbReference type="AlphaFoldDB" id="A0A365L6C8"/>
<dbReference type="Pfam" id="PF00300">
    <property type="entry name" value="His_Phos_1"/>
    <property type="match status" value="1"/>
</dbReference>
<dbReference type="CDD" id="cd07067">
    <property type="entry name" value="HP_PGM_like"/>
    <property type="match status" value="1"/>
</dbReference>
<dbReference type="EMBL" id="QLZR01000001">
    <property type="protein sequence ID" value="RAZ80960.1"/>
    <property type="molecule type" value="Genomic_DNA"/>
</dbReference>
<dbReference type="InterPro" id="IPR050275">
    <property type="entry name" value="PGM_Phosphatase"/>
</dbReference>
<organism evidence="1 2">
    <name type="scientific">Planococcus halotolerans</name>
    <dbReference type="NCBI Taxonomy" id="2233542"/>
    <lineage>
        <taxon>Bacteria</taxon>
        <taxon>Bacillati</taxon>
        <taxon>Bacillota</taxon>
        <taxon>Bacilli</taxon>
        <taxon>Bacillales</taxon>
        <taxon>Caryophanaceae</taxon>
        <taxon>Planococcus</taxon>
    </lineage>
</organism>
<dbReference type="InterPro" id="IPR013078">
    <property type="entry name" value="His_Pase_superF_clade-1"/>
</dbReference>
<dbReference type="SMART" id="SM00855">
    <property type="entry name" value="PGAM"/>
    <property type="match status" value="1"/>
</dbReference>
<evidence type="ECO:0000313" key="1">
    <source>
        <dbReference type="EMBL" id="RAZ80960.1"/>
    </source>
</evidence>
<sequence>MQKTFYLIRHCKATGQAPDAELTAEGREQAEALTAFFKGIEISHIISSPFTRAIQSIEPLSASRELSIQIDDRLAERVLSTEDLPDWMEKLEQSFNNFELKFEGGESASEAAERGAEVLTEAPDNAVLVTHGNMMGLLLKKFEEAYGFEEWKALSNPDVYVLTIEGEKASVKRMWK</sequence>